<organism evidence="1 2">
    <name type="scientific">Pandoraea aquatica</name>
    <dbReference type="NCBI Taxonomy" id="2508290"/>
    <lineage>
        <taxon>Bacteria</taxon>
        <taxon>Pseudomonadati</taxon>
        <taxon>Pseudomonadota</taxon>
        <taxon>Betaproteobacteria</taxon>
        <taxon>Burkholderiales</taxon>
        <taxon>Burkholderiaceae</taxon>
        <taxon>Pandoraea</taxon>
    </lineage>
</organism>
<dbReference type="Proteomes" id="UP000366819">
    <property type="component" value="Unassembled WGS sequence"/>
</dbReference>
<accession>A0A5E4V6V4</accession>
<evidence type="ECO:0000313" key="2">
    <source>
        <dbReference type="Proteomes" id="UP000366819"/>
    </source>
</evidence>
<proteinExistence type="predicted"/>
<protein>
    <submittedName>
        <fullName evidence="1">Uncharacterized protein</fullName>
    </submittedName>
</protein>
<gene>
    <name evidence="1" type="ORF">PAQ31011_02433</name>
</gene>
<evidence type="ECO:0000313" key="1">
    <source>
        <dbReference type="EMBL" id="VVE06745.1"/>
    </source>
</evidence>
<keyword evidence="2" id="KW-1185">Reference proteome</keyword>
<dbReference type="EMBL" id="CABPSN010000003">
    <property type="protein sequence ID" value="VVE06745.1"/>
    <property type="molecule type" value="Genomic_DNA"/>
</dbReference>
<name>A0A5E4V6V4_9BURK</name>
<dbReference type="AlphaFoldDB" id="A0A5E4V6V4"/>
<reference evidence="1 2" key="1">
    <citation type="submission" date="2019-08" db="EMBL/GenBank/DDBJ databases">
        <authorList>
            <person name="Peeters C."/>
        </authorList>
    </citation>
    <scope>NUCLEOTIDE SEQUENCE [LARGE SCALE GENOMIC DNA]</scope>
    <source>
        <strain evidence="1 2">LMG 31011</strain>
    </source>
</reference>
<sequence length="47" mass="5389">MGVRDSDYDSNKRSMDCICNRHAGHSSHVQLHLQLTCNIDKDIHEHA</sequence>